<keyword evidence="7" id="KW-1185">Reference proteome</keyword>
<keyword evidence="3" id="KW-0547">Nucleotide-binding</keyword>
<evidence type="ECO:0000313" key="6">
    <source>
        <dbReference type="EMBL" id="MBB4703822.1"/>
    </source>
</evidence>
<dbReference type="InterPro" id="IPR017871">
    <property type="entry name" value="ABC_transporter-like_CS"/>
</dbReference>
<keyword evidence="2" id="KW-0677">Repeat</keyword>
<proteinExistence type="predicted"/>
<protein>
    <submittedName>
        <fullName evidence="6">ABC-type sugar transport system ATPase subunit</fullName>
    </submittedName>
</protein>
<dbReference type="Gene3D" id="3.40.50.300">
    <property type="entry name" value="P-loop containing nucleotide triphosphate hydrolases"/>
    <property type="match status" value="2"/>
</dbReference>
<dbReference type="Pfam" id="PF00005">
    <property type="entry name" value="ABC_tran"/>
    <property type="match status" value="1"/>
</dbReference>
<organism evidence="6 7">
    <name type="scientific">Sphaerisporangium siamense</name>
    <dbReference type="NCBI Taxonomy" id="795645"/>
    <lineage>
        <taxon>Bacteria</taxon>
        <taxon>Bacillati</taxon>
        <taxon>Actinomycetota</taxon>
        <taxon>Actinomycetes</taxon>
        <taxon>Streptosporangiales</taxon>
        <taxon>Streptosporangiaceae</taxon>
        <taxon>Sphaerisporangium</taxon>
    </lineage>
</organism>
<dbReference type="PROSITE" id="PS00211">
    <property type="entry name" value="ABC_TRANSPORTER_1"/>
    <property type="match status" value="1"/>
</dbReference>
<evidence type="ECO:0000256" key="2">
    <source>
        <dbReference type="ARBA" id="ARBA00022737"/>
    </source>
</evidence>
<gene>
    <name evidence="6" type="ORF">BJ982_005366</name>
</gene>
<evidence type="ECO:0000256" key="4">
    <source>
        <dbReference type="ARBA" id="ARBA00022840"/>
    </source>
</evidence>
<dbReference type="PROSITE" id="PS50893">
    <property type="entry name" value="ABC_TRANSPORTER_2"/>
    <property type="match status" value="1"/>
</dbReference>
<dbReference type="Proteomes" id="UP000542210">
    <property type="component" value="Unassembled WGS sequence"/>
</dbReference>
<keyword evidence="6" id="KW-0762">Sugar transport</keyword>
<dbReference type="InterPro" id="IPR003439">
    <property type="entry name" value="ABC_transporter-like_ATP-bd"/>
</dbReference>
<reference evidence="6 7" key="1">
    <citation type="submission" date="2020-08" db="EMBL/GenBank/DDBJ databases">
        <title>Sequencing the genomes of 1000 actinobacteria strains.</title>
        <authorList>
            <person name="Klenk H.-P."/>
        </authorList>
    </citation>
    <scope>NUCLEOTIDE SEQUENCE [LARGE SCALE GENOMIC DNA]</scope>
    <source>
        <strain evidence="6 7">DSM 45784</strain>
    </source>
</reference>
<dbReference type="EMBL" id="JACHND010000001">
    <property type="protein sequence ID" value="MBB4703822.1"/>
    <property type="molecule type" value="Genomic_DNA"/>
</dbReference>
<evidence type="ECO:0000259" key="5">
    <source>
        <dbReference type="PROSITE" id="PS50893"/>
    </source>
</evidence>
<dbReference type="PANTHER" id="PTHR43790:SF9">
    <property type="entry name" value="GALACTOFURANOSE TRANSPORTER ATP-BINDING PROTEIN YTFR"/>
    <property type="match status" value="1"/>
</dbReference>
<dbReference type="RefSeq" id="WP_184884469.1">
    <property type="nucleotide sequence ID" value="NZ_BOOV01000001.1"/>
</dbReference>
<evidence type="ECO:0000313" key="7">
    <source>
        <dbReference type="Proteomes" id="UP000542210"/>
    </source>
</evidence>
<keyword evidence="4" id="KW-0067">ATP-binding</keyword>
<accession>A0A7W7GBT5</accession>
<dbReference type="InterPro" id="IPR027417">
    <property type="entry name" value="P-loop_NTPase"/>
</dbReference>
<dbReference type="GO" id="GO:0005524">
    <property type="term" value="F:ATP binding"/>
    <property type="evidence" value="ECO:0007669"/>
    <property type="project" value="UniProtKB-KW"/>
</dbReference>
<evidence type="ECO:0000256" key="3">
    <source>
        <dbReference type="ARBA" id="ARBA00022741"/>
    </source>
</evidence>
<dbReference type="CDD" id="cd03215">
    <property type="entry name" value="ABC_Carb_Monos_II"/>
    <property type="match status" value="1"/>
</dbReference>
<dbReference type="SUPFAM" id="SSF52540">
    <property type="entry name" value="P-loop containing nucleoside triphosphate hydrolases"/>
    <property type="match status" value="2"/>
</dbReference>
<evidence type="ECO:0000256" key="1">
    <source>
        <dbReference type="ARBA" id="ARBA00022448"/>
    </source>
</evidence>
<dbReference type="PANTHER" id="PTHR43790">
    <property type="entry name" value="CARBOHYDRATE TRANSPORT ATP-BINDING PROTEIN MG119-RELATED"/>
    <property type="match status" value="1"/>
</dbReference>
<name>A0A7W7GBT5_9ACTN</name>
<comment type="caution">
    <text evidence="6">The sequence shown here is derived from an EMBL/GenBank/DDBJ whole genome shotgun (WGS) entry which is preliminary data.</text>
</comment>
<dbReference type="InterPro" id="IPR050107">
    <property type="entry name" value="ABC_carbohydrate_import_ATPase"/>
</dbReference>
<feature type="domain" description="ABC transporter" evidence="5">
    <location>
        <begin position="84"/>
        <end position="335"/>
    </location>
</feature>
<keyword evidence="1" id="KW-0813">Transport</keyword>
<dbReference type="GO" id="GO:0016887">
    <property type="term" value="F:ATP hydrolysis activity"/>
    <property type="evidence" value="ECO:0007669"/>
    <property type="project" value="InterPro"/>
</dbReference>
<dbReference type="AlphaFoldDB" id="A0A7W7GBT5"/>
<sequence length="346" mass="36947">MLDESTRALPKDGLEDFYRVLRSVAGQGGAALMVSHNLEEIREVTGRVTVLRDGAVVDGTLETAATSEQDIARRMLGHVVEQRVHTRGRAPSPAPPIVVRGLTGRVVDEVTIEVRPGEVLGLTGVAGAGWDEVPYLLTGARRPARGSVTTGAATLDLARARSADCIAAGIALLPEHRIDDGLALTMSVGENITLPRVRQRGRPWTIGRGWQRSEIDAILRSLDVRPRRAEIPVGQLSGGNQQKVMLGKWLAGSPELLVLHEPTQAVDVGAREDILRAISETARRGVAVVVASIQPTDLAAVCDRVLVFREGRVDGEITAPTENAVVEAVYAATSPSPHSEADPCPR</sequence>